<keyword evidence="3" id="KW-1185">Reference proteome</keyword>
<accession>A0AAV2JY40</accession>
<name>A0AAV2JY40_KNICA</name>
<dbReference type="EMBL" id="OZ035837">
    <property type="protein sequence ID" value="CAL1582407.1"/>
    <property type="molecule type" value="Genomic_DNA"/>
</dbReference>
<feature type="region of interest" description="Disordered" evidence="1">
    <location>
        <begin position="1"/>
        <end position="27"/>
    </location>
</feature>
<protein>
    <submittedName>
        <fullName evidence="2">Uncharacterized protein</fullName>
    </submittedName>
</protein>
<evidence type="ECO:0000313" key="3">
    <source>
        <dbReference type="Proteomes" id="UP001497482"/>
    </source>
</evidence>
<evidence type="ECO:0000313" key="2">
    <source>
        <dbReference type="EMBL" id="CAL1582407.1"/>
    </source>
</evidence>
<proteinExistence type="predicted"/>
<sequence>MSEVPGLGITTTGKDEHHADPATSRPITSDCLPSGSVLCPLIFSRGRRSFCVYGTFTRISPRHTLFVSPVSMAHAARSQGPHEGRRGERW</sequence>
<gene>
    <name evidence="2" type="ORF">KC01_LOCUS13025</name>
</gene>
<dbReference type="Proteomes" id="UP001497482">
    <property type="component" value="Chromosome 15"/>
</dbReference>
<evidence type="ECO:0000256" key="1">
    <source>
        <dbReference type="SAM" id="MobiDB-lite"/>
    </source>
</evidence>
<reference evidence="2 3" key="1">
    <citation type="submission" date="2024-04" db="EMBL/GenBank/DDBJ databases">
        <authorList>
            <person name="Waldvogel A.-M."/>
            <person name="Schoenle A."/>
        </authorList>
    </citation>
    <scope>NUCLEOTIDE SEQUENCE [LARGE SCALE GENOMIC DNA]</scope>
</reference>
<organism evidence="2 3">
    <name type="scientific">Knipowitschia caucasica</name>
    <name type="common">Caucasian dwarf goby</name>
    <name type="synonym">Pomatoschistus caucasicus</name>
    <dbReference type="NCBI Taxonomy" id="637954"/>
    <lineage>
        <taxon>Eukaryota</taxon>
        <taxon>Metazoa</taxon>
        <taxon>Chordata</taxon>
        <taxon>Craniata</taxon>
        <taxon>Vertebrata</taxon>
        <taxon>Euteleostomi</taxon>
        <taxon>Actinopterygii</taxon>
        <taxon>Neopterygii</taxon>
        <taxon>Teleostei</taxon>
        <taxon>Neoteleostei</taxon>
        <taxon>Acanthomorphata</taxon>
        <taxon>Gobiaria</taxon>
        <taxon>Gobiiformes</taxon>
        <taxon>Gobioidei</taxon>
        <taxon>Gobiidae</taxon>
        <taxon>Gobiinae</taxon>
        <taxon>Knipowitschia</taxon>
    </lineage>
</organism>
<dbReference type="AlphaFoldDB" id="A0AAV2JY40"/>